<reference evidence="3 5" key="1">
    <citation type="submission" date="2014-12" db="EMBL/GenBank/DDBJ databases">
        <title>Whole genome sequencing of Sphingobium xenophagum OW59.</title>
        <authorList>
            <person name="Ohta Y."/>
            <person name="Nishi S."/>
            <person name="Hatada Y."/>
        </authorList>
    </citation>
    <scope>NUCLEOTIDE SEQUENCE [LARGE SCALE GENOMIC DNA]</scope>
    <source>
        <strain evidence="3 5">OW59</strain>
    </source>
</reference>
<evidence type="ECO:0000313" key="4">
    <source>
        <dbReference type="Proteomes" id="UP000217141"/>
    </source>
</evidence>
<dbReference type="EMBL" id="BBQY01000022">
    <property type="protein sequence ID" value="GBH31863.1"/>
    <property type="molecule type" value="Genomic_DNA"/>
</dbReference>
<name>A0A249MQG2_SPHXE</name>
<reference evidence="2 4" key="2">
    <citation type="submission" date="2017-08" db="EMBL/GenBank/DDBJ databases">
        <title>Whole Genome Sequence of Sphingobium hydrophobicum C1: Insights into Adaption to the Electronic-waste Contaminated Sediment.</title>
        <authorList>
            <person name="Song D."/>
            <person name="Chen X."/>
            <person name="Xu M."/>
        </authorList>
    </citation>
    <scope>NUCLEOTIDE SEQUENCE [LARGE SCALE GENOMIC DNA]</scope>
    <source>
        <strain evidence="2 4">C1</strain>
    </source>
</reference>
<accession>A0A249MQG2</accession>
<evidence type="ECO:0000256" key="1">
    <source>
        <dbReference type="SAM" id="SignalP"/>
    </source>
</evidence>
<sequence length="304" mass="33210">MRIYLATAALIAIVPGMAQAAPYLATVGSPNSLQHSAVSTALNLNDLDYDDDPDTPGFDMEGDADTIGAAITYWGAYGNEGQRYELRYQKALRPFEGSRARVLIDPVLNVLHVNNGATATMGTLSTGIEIPVQPNWLITPRVAYGVTDAGAFFGSTSSDLITLSASSRYKIAQVGRGDLTIGNMIGWSTTTDWGLGRDPAFYLKENVFTFRNGLAYQLPFKGRMFGGRQGSLRASYTWTKLTDDPQSYENVHEAALSIGVRTREAEQKSKAEQLRIGLIYTHGTSSFSHDFDYDAVTLTIGYRF</sequence>
<feature type="chain" id="PRO_5036314212" description="Outer membrane protein beta-barrel domain-containing protein" evidence="1">
    <location>
        <begin position="21"/>
        <end position="304"/>
    </location>
</feature>
<dbReference type="EMBL" id="CP022745">
    <property type="protein sequence ID" value="ASY43593.1"/>
    <property type="molecule type" value="Genomic_DNA"/>
</dbReference>
<dbReference type="Proteomes" id="UP000290975">
    <property type="component" value="Unassembled WGS sequence"/>
</dbReference>
<dbReference type="AlphaFoldDB" id="A0A249MQG2"/>
<evidence type="ECO:0000313" key="2">
    <source>
        <dbReference type="EMBL" id="ASY43593.1"/>
    </source>
</evidence>
<protein>
    <recommendedName>
        <fullName evidence="6">Outer membrane protein beta-barrel domain-containing protein</fullName>
    </recommendedName>
</protein>
<organism evidence="2 4">
    <name type="scientific">Sphingobium xenophagum</name>
    <dbReference type="NCBI Taxonomy" id="121428"/>
    <lineage>
        <taxon>Bacteria</taxon>
        <taxon>Pseudomonadati</taxon>
        <taxon>Pseudomonadota</taxon>
        <taxon>Alphaproteobacteria</taxon>
        <taxon>Sphingomonadales</taxon>
        <taxon>Sphingomonadaceae</taxon>
        <taxon>Sphingobium</taxon>
    </lineage>
</organism>
<keyword evidence="5" id="KW-1185">Reference proteome</keyword>
<gene>
    <name evidence="2" type="ORF">CJD35_03315</name>
    <name evidence="3" type="ORF">MBESOW_P3124</name>
</gene>
<feature type="signal peptide" evidence="1">
    <location>
        <begin position="1"/>
        <end position="20"/>
    </location>
</feature>
<accession>A0A401J5I3</accession>
<proteinExistence type="predicted"/>
<dbReference type="KEGG" id="shyd:CJD35_03315"/>
<dbReference type="Proteomes" id="UP000217141">
    <property type="component" value="Chromosome I"/>
</dbReference>
<dbReference type="STRING" id="1192759.GCA_000277525_01079"/>
<keyword evidence="1" id="KW-0732">Signal</keyword>
<dbReference type="RefSeq" id="WP_017181947.1">
    <property type="nucleotide sequence ID" value="NZ_BBQY01000022.1"/>
</dbReference>
<evidence type="ECO:0008006" key="6">
    <source>
        <dbReference type="Google" id="ProtNLM"/>
    </source>
</evidence>
<evidence type="ECO:0000313" key="3">
    <source>
        <dbReference type="EMBL" id="GBH31863.1"/>
    </source>
</evidence>
<evidence type="ECO:0000313" key="5">
    <source>
        <dbReference type="Proteomes" id="UP000290975"/>
    </source>
</evidence>